<dbReference type="EMBL" id="BAABFX010000048">
    <property type="protein sequence ID" value="GAA4402942.1"/>
    <property type="molecule type" value="Genomic_DNA"/>
</dbReference>
<gene>
    <name evidence="4" type="ORF">GCM10023153_32490</name>
</gene>
<comment type="caution">
    <text evidence="4">The sequence shown here is derived from an EMBL/GenBank/DDBJ whole genome shotgun (WGS) entry which is preliminary data.</text>
</comment>
<feature type="domain" description="HNH nuclease" evidence="3">
    <location>
        <begin position="357"/>
        <end position="409"/>
    </location>
</feature>
<reference evidence="5" key="1">
    <citation type="journal article" date="2019" name="Int. J. Syst. Evol. Microbiol.">
        <title>The Global Catalogue of Microorganisms (GCM) 10K type strain sequencing project: providing services to taxonomists for standard genome sequencing and annotation.</title>
        <authorList>
            <consortium name="The Broad Institute Genomics Platform"/>
            <consortium name="The Broad Institute Genome Sequencing Center for Infectious Disease"/>
            <person name="Wu L."/>
            <person name="Ma J."/>
        </authorList>
    </citation>
    <scope>NUCLEOTIDE SEQUENCE [LARGE SCALE GENOMIC DNA]</scope>
    <source>
        <strain evidence="5">JCM 17738</strain>
    </source>
</reference>
<feature type="region of interest" description="Disordered" evidence="2">
    <location>
        <begin position="497"/>
        <end position="527"/>
    </location>
</feature>
<sequence>MDIGGCGLRERRSAIETAREALRGLGAVLHEAQGSELAELMGVVDDVAAQAGAARVAITVEAMGRGEIEAAGVNVHTWVRDHAPSLRQGGAFQVARVACAVSPTPSRWCPQGQVVDPGSPLGIVWAEVQDGTVSPALACAALREVERLAPIVRDEVLPTVTASMLELGVAWGPTQLRKLRPRLIAEFGRAGKFDDLQARLASAARLSMPVVESGDLTEYQLVMTPEQAAALEAAIGPLSAPAPNDETGERDLRPAGQRRVEALALVCQRSSAADADQRGGVDGAAGSGAALHVSMTVTDLQAGTGFGEVLASTATGAMLSPSVVRRLACSAAVVPQVLGSAGEPLDEGRVERLFTRAQRRVLMGRDRGCTYPGCGAPAAWTQAHHVVHWLDGGATDLDNAALLCQRHHTVVHDRRYVAQVRATPDELGRFVVWDRTVGSYDQYLEAVRAERAVADPRPLTPQRLAELLAAIRADDPDEQHWARLELDLERDEHEQWRQSQDWADLLESMPPRGAEQAQASSCTTTGA</sequence>
<dbReference type="InterPro" id="IPR003615">
    <property type="entry name" value="HNH_nuc"/>
</dbReference>
<feature type="compositionally biased region" description="Polar residues" evidence="2">
    <location>
        <begin position="517"/>
        <end position="527"/>
    </location>
</feature>
<comment type="similarity">
    <text evidence="1">Belongs to the Rv1128c/1148c/1588c/1702c/1945/3466 family.</text>
</comment>
<protein>
    <recommendedName>
        <fullName evidence="3">HNH nuclease domain-containing protein</fullName>
    </recommendedName>
</protein>
<evidence type="ECO:0000256" key="2">
    <source>
        <dbReference type="SAM" id="MobiDB-lite"/>
    </source>
</evidence>
<dbReference type="Pfam" id="PF02720">
    <property type="entry name" value="DUF222"/>
    <property type="match status" value="1"/>
</dbReference>
<dbReference type="SMART" id="SM00507">
    <property type="entry name" value="HNHc"/>
    <property type="match status" value="1"/>
</dbReference>
<dbReference type="CDD" id="cd00085">
    <property type="entry name" value="HNHc"/>
    <property type="match status" value="1"/>
</dbReference>
<name>A0ABP8K9W3_9MICO</name>
<dbReference type="Pfam" id="PF01844">
    <property type="entry name" value="HNH"/>
    <property type="match status" value="1"/>
</dbReference>
<evidence type="ECO:0000313" key="5">
    <source>
        <dbReference type="Proteomes" id="UP001500390"/>
    </source>
</evidence>
<evidence type="ECO:0000313" key="4">
    <source>
        <dbReference type="EMBL" id="GAA4402942.1"/>
    </source>
</evidence>
<accession>A0ABP8K9W3</accession>
<keyword evidence="5" id="KW-1185">Reference proteome</keyword>
<dbReference type="Gene3D" id="1.10.30.50">
    <property type="match status" value="1"/>
</dbReference>
<evidence type="ECO:0000259" key="3">
    <source>
        <dbReference type="SMART" id="SM00507"/>
    </source>
</evidence>
<proteinExistence type="inferred from homology"/>
<dbReference type="InterPro" id="IPR003870">
    <property type="entry name" value="DUF222"/>
</dbReference>
<dbReference type="RefSeq" id="WP_159901698.1">
    <property type="nucleotide sequence ID" value="NZ_BAABFX010000048.1"/>
</dbReference>
<evidence type="ECO:0000256" key="1">
    <source>
        <dbReference type="ARBA" id="ARBA00023450"/>
    </source>
</evidence>
<dbReference type="InterPro" id="IPR002711">
    <property type="entry name" value="HNH"/>
</dbReference>
<organism evidence="4 5">
    <name type="scientific">Ornithinibacter aureus</name>
    <dbReference type="NCBI Taxonomy" id="622664"/>
    <lineage>
        <taxon>Bacteria</taxon>
        <taxon>Bacillati</taxon>
        <taxon>Actinomycetota</taxon>
        <taxon>Actinomycetes</taxon>
        <taxon>Micrococcales</taxon>
        <taxon>Intrasporangiaceae</taxon>
        <taxon>Ornithinibacter</taxon>
    </lineage>
</organism>
<dbReference type="Proteomes" id="UP001500390">
    <property type="component" value="Unassembled WGS sequence"/>
</dbReference>